<accession>A0A5N4B6D8</accession>
<keyword evidence="4" id="KW-0540">Nuclease</keyword>
<dbReference type="GO" id="GO:0046872">
    <property type="term" value="F:metal ion binding"/>
    <property type="evidence" value="ECO:0007669"/>
    <property type="project" value="UniProtKB-KW"/>
</dbReference>
<keyword evidence="10" id="KW-1185">Reference proteome</keyword>
<dbReference type="Proteomes" id="UP000327044">
    <property type="component" value="Unassembled WGS sequence"/>
</dbReference>
<evidence type="ECO:0000256" key="5">
    <source>
        <dbReference type="ARBA" id="ARBA00022723"/>
    </source>
</evidence>
<keyword evidence="5" id="KW-0479">Metal-binding</keyword>
<dbReference type="InterPro" id="IPR045249">
    <property type="entry name" value="HARBI1-like"/>
</dbReference>
<dbReference type="GO" id="GO:0016787">
    <property type="term" value="F:hydrolase activity"/>
    <property type="evidence" value="ECO:0007669"/>
    <property type="project" value="UniProtKB-KW"/>
</dbReference>
<dbReference type="PANTHER" id="PTHR22930:SF292">
    <property type="entry name" value="DDE TNP4 DOMAIN-CONTAINING PROTEIN"/>
    <property type="match status" value="1"/>
</dbReference>
<dbReference type="PANTHER" id="PTHR22930">
    <property type="match status" value="1"/>
</dbReference>
<name>A0A5N4B6D8_PHOPY</name>
<comment type="subcellular location">
    <subcellularLocation>
        <location evidence="2">Nucleus</location>
    </subcellularLocation>
</comment>
<evidence type="ECO:0000313" key="10">
    <source>
        <dbReference type="Proteomes" id="UP000327044"/>
    </source>
</evidence>
<dbReference type="OrthoDB" id="6764379at2759"/>
<dbReference type="GO" id="GO:0004518">
    <property type="term" value="F:nuclease activity"/>
    <property type="evidence" value="ECO:0007669"/>
    <property type="project" value="UniProtKB-KW"/>
</dbReference>
<sequence length="243" mass="27935">MNAFFDEMAAEVIKWPSQQEIQQTSSEVFRRTRFPGVVGFIDGTHIKIDKPTKHQESYCNRKHYHSIQVQIICDDKCKLIDVFIGYPGSVHDARVFSSSFIYPQLSELCQDGHLLGDSAYPCLDFCLTPYKDNGHLNRMQTRYNKVHSSLRIKVEHANGILKQRFRQLYHVKLRKIERVVALVKSCCVLHNLCQIQDKLLFDCEHNPLDITAIEDENVAVADTNMTFEARSGAAKRNYIASVI</sequence>
<comment type="cofactor">
    <cofactor evidence="1">
        <name>a divalent metal cation</name>
        <dbReference type="ChEBI" id="CHEBI:60240"/>
    </cofactor>
</comment>
<dbReference type="GO" id="GO:0005634">
    <property type="term" value="C:nucleus"/>
    <property type="evidence" value="ECO:0007669"/>
    <property type="project" value="UniProtKB-SubCell"/>
</dbReference>
<evidence type="ECO:0000313" key="9">
    <source>
        <dbReference type="EMBL" id="KAB0805181.1"/>
    </source>
</evidence>
<dbReference type="EMBL" id="VVIM01000001">
    <property type="protein sequence ID" value="KAB0805181.1"/>
    <property type="molecule type" value="Genomic_DNA"/>
</dbReference>
<dbReference type="InterPro" id="IPR027806">
    <property type="entry name" value="HARBI1_dom"/>
</dbReference>
<evidence type="ECO:0000256" key="4">
    <source>
        <dbReference type="ARBA" id="ARBA00022722"/>
    </source>
</evidence>
<feature type="domain" description="DDE Tnp4" evidence="8">
    <location>
        <begin position="41"/>
        <end position="191"/>
    </location>
</feature>
<comment type="similarity">
    <text evidence="3">Belongs to the HARBI1 family.</text>
</comment>
<evidence type="ECO:0000256" key="2">
    <source>
        <dbReference type="ARBA" id="ARBA00004123"/>
    </source>
</evidence>
<gene>
    <name evidence="9" type="ORF">PPYR_02151</name>
</gene>
<comment type="caution">
    <text evidence="9">The sequence shown here is derived from an EMBL/GenBank/DDBJ whole genome shotgun (WGS) entry which is preliminary data.</text>
</comment>
<keyword evidence="6" id="KW-0378">Hydrolase</keyword>
<reference evidence="9 10" key="1">
    <citation type="journal article" date="2018" name="Elife">
        <title>Firefly genomes illuminate parallel origins of bioluminescence in beetles.</title>
        <authorList>
            <person name="Fallon T.R."/>
            <person name="Lower S.E."/>
            <person name="Chang C.H."/>
            <person name="Bessho-Uehara M."/>
            <person name="Martin G.J."/>
            <person name="Bewick A.J."/>
            <person name="Behringer M."/>
            <person name="Debat H.J."/>
            <person name="Wong I."/>
            <person name="Day J.C."/>
            <person name="Suvorov A."/>
            <person name="Silva C.J."/>
            <person name="Stanger-Hall K.F."/>
            <person name="Hall D.W."/>
            <person name="Schmitz R.J."/>
            <person name="Nelson D.R."/>
            <person name="Lewis S.M."/>
            <person name="Shigenobu S."/>
            <person name="Bybee S.M."/>
            <person name="Larracuente A.M."/>
            <person name="Oba Y."/>
            <person name="Weng J.K."/>
        </authorList>
    </citation>
    <scope>NUCLEOTIDE SEQUENCE [LARGE SCALE GENOMIC DNA]</scope>
    <source>
        <strain evidence="9">1611_PpyrPB1</strain>
        <tissue evidence="9">Whole body</tissue>
    </source>
</reference>
<dbReference type="InParanoid" id="A0A5N4B6D8"/>
<dbReference type="AlphaFoldDB" id="A0A5N4B6D8"/>
<keyword evidence="7" id="KW-0539">Nucleus</keyword>
<dbReference type="Pfam" id="PF13359">
    <property type="entry name" value="DDE_Tnp_4"/>
    <property type="match status" value="1"/>
</dbReference>
<organism evidence="9 10">
    <name type="scientific">Photinus pyralis</name>
    <name type="common">Common eastern firefly</name>
    <name type="synonym">Lampyris pyralis</name>
    <dbReference type="NCBI Taxonomy" id="7054"/>
    <lineage>
        <taxon>Eukaryota</taxon>
        <taxon>Metazoa</taxon>
        <taxon>Ecdysozoa</taxon>
        <taxon>Arthropoda</taxon>
        <taxon>Hexapoda</taxon>
        <taxon>Insecta</taxon>
        <taxon>Pterygota</taxon>
        <taxon>Neoptera</taxon>
        <taxon>Endopterygota</taxon>
        <taxon>Coleoptera</taxon>
        <taxon>Polyphaga</taxon>
        <taxon>Elateriformia</taxon>
        <taxon>Elateroidea</taxon>
        <taxon>Lampyridae</taxon>
        <taxon>Lampyrinae</taxon>
        <taxon>Photinus</taxon>
    </lineage>
</organism>
<evidence type="ECO:0000259" key="8">
    <source>
        <dbReference type="Pfam" id="PF13359"/>
    </source>
</evidence>
<evidence type="ECO:0000256" key="3">
    <source>
        <dbReference type="ARBA" id="ARBA00006958"/>
    </source>
</evidence>
<protein>
    <recommendedName>
        <fullName evidence="8">DDE Tnp4 domain-containing protein</fullName>
    </recommendedName>
</protein>
<evidence type="ECO:0000256" key="7">
    <source>
        <dbReference type="ARBA" id="ARBA00023242"/>
    </source>
</evidence>
<evidence type="ECO:0000256" key="1">
    <source>
        <dbReference type="ARBA" id="ARBA00001968"/>
    </source>
</evidence>
<evidence type="ECO:0000256" key="6">
    <source>
        <dbReference type="ARBA" id="ARBA00022801"/>
    </source>
</evidence>
<proteinExistence type="inferred from homology"/>